<dbReference type="PANTHER" id="PTHR43610">
    <property type="entry name" value="BLL6696 PROTEIN"/>
    <property type="match status" value="1"/>
</dbReference>
<sequence length="174" mass="19863">MDFQPTLTGELAILRPTVPEDWAGMFAVASDPLIWEQHPFHNRWQEPVFRAYFEDALASGGGLTILDKANGRIIGASRYAFPDTVRDEVEIGWTFIARNYWGGTWNREIKRMMLDHIHQYVNGAVFVVGEKNMRSRRAMEKIGGVLQEGRVERGNGHMLPGHCYYVIHRGGFRG</sequence>
<dbReference type="KEGG" id="skr:BRX40_03515"/>
<dbReference type="PANTHER" id="PTHR43610:SF1">
    <property type="entry name" value="N-ACETYLTRANSFERASE DOMAIN-CONTAINING PROTEIN"/>
    <property type="match status" value="1"/>
</dbReference>
<dbReference type="PROSITE" id="PS51186">
    <property type="entry name" value="GNAT"/>
    <property type="match status" value="1"/>
</dbReference>
<evidence type="ECO:0000313" key="3">
    <source>
        <dbReference type="EMBL" id="RSV08344.1"/>
    </source>
</evidence>
<dbReference type="GO" id="GO:0016747">
    <property type="term" value="F:acyltransferase activity, transferring groups other than amino-acyl groups"/>
    <property type="evidence" value="ECO:0007669"/>
    <property type="project" value="InterPro"/>
</dbReference>
<gene>
    <name evidence="2" type="ORF">BRX40_03515</name>
    <name evidence="3" type="ORF">CA257_02495</name>
</gene>
<evidence type="ECO:0000313" key="2">
    <source>
        <dbReference type="EMBL" id="APR51627.1"/>
    </source>
</evidence>
<proteinExistence type="predicted"/>
<dbReference type="EMBL" id="CP018820">
    <property type="protein sequence ID" value="APR51627.1"/>
    <property type="molecule type" value="Genomic_DNA"/>
</dbReference>
<dbReference type="EMBL" id="QQWO01000001">
    <property type="protein sequence ID" value="RSV08344.1"/>
    <property type="molecule type" value="Genomic_DNA"/>
</dbReference>
<evidence type="ECO:0000313" key="4">
    <source>
        <dbReference type="Proteomes" id="UP000185161"/>
    </source>
</evidence>
<accession>A0A1L6J714</accession>
<dbReference type="SUPFAM" id="SSF55729">
    <property type="entry name" value="Acyl-CoA N-acyltransferases (Nat)"/>
    <property type="match status" value="1"/>
</dbReference>
<dbReference type="InterPro" id="IPR000182">
    <property type="entry name" value="GNAT_dom"/>
</dbReference>
<reference evidence="2" key="1">
    <citation type="submission" date="2016-12" db="EMBL/GenBank/DDBJ databases">
        <title>Whole genome sequencing of Sphingomonas koreensis.</title>
        <authorList>
            <person name="Conlan S."/>
            <person name="Thomas P.J."/>
            <person name="Mullikin J."/>
            <person name="Palmore T.N."/>
            <person name="Frank K.M."/>
            <person name="Segre J.A."/>
        </authorList>
    </citation>
    <scope>NUCLEOTIDE SEQUENCE</scope>
    <source>
        <strain evidence="2">ABOJV</strain>
    </source>
</reference>
<feature type="domain" description="N-acetyltransferase" evidence="1">
    <location>
        <begin position="12"/>
        <end position="170"/>
    </location>
</feature>
<reference evidence="4" key="2">
    <citation type="submission" date="2016-12" db="EMBL/GenBank/DDBJ databases">
        <title>Whole genome sequencing of Sphingomonas sp. ABOJV.</title>
        <authorList>
            <person name="Conlan S."/>
            <person name="Thomas P.J."/>
            <person name="Mullikin J."/>
            <person name="Palmore T.N."/>
            <person name="Frank K.M."/>
            <person name="Segre J.A."/>
        </authorList>
    </citation>
    <scope>NUCLEOTIDE SEQUENCE [LARGE SCALE GENOMIC DNA]</scope>
    <source>
        <strain evidence="4">ABOJV</strain>
    </source>
</reference>
<evidence type="ECO:0000259" key="1">
    <source>
        <dbReference type="PROSITE" id="PS51186"/>
    </source>
</evidence>
<dbReference type="STRING" id="93064.BRX40_03515"/>
<dbReference type="Gene3D" id="3.40.630.30">
    <property type="match status" value="1"/>
</dbReference>
<dbReference type="Proteomes" id="UP000286681">
    <property type="component" value="Unassembled WGS sequence"/>
</dbReference>
<organism evidence="2 4">
    <name type="scientific">Sphingomonas koreensis</name>
    <dbReference type="NCBI Taxonomy" id="93064"/>
    <lineage>
        <taxon>Bacteria</taxon>
        <taxon>Pseudomonadati</taxon>
        <taxon>Pseudomonadota</taxon>
        <taxon>Alphaproteobacteria</taxon>
        <taxon>Sphingomonadales</taxon>
        <taxon>Sphingomonadaceae</taxon>
        <taxon>Sphingomonas</taxon>
    </lineage>
</organism>
<keyword evidence="2" id="KW-0808">Transferase</keyword>
<dbReference type="RefSeq" id="WP_075150687.1">
    <property type="nucleotide sequence ID" value="NZ_CP018820.1"/>
</dbReference>
<dbReference type="InterPro" id="IPR016181">
    <property type="entry name" value="Acyl_CoA_acyltransferase"/>
</dbReference>
<dbReference type="AlphaFoldDB" id="A0A1L6J714"/>
<reference evidence="3 5" key="3">
    <citation type="submission" date="2018-07" db="EMBL/GenBank/DDBJ databases">
        <title>Genomic and Epidemiologic Investigation of an Indolent Hospital Outbreak.</title>
        <authorList>
            <person name="Johnson R.C."/>
            <person name="Deming C."/>
            <person name="Conlan S."/>
            <person name="Zellmer C.J."/>
            <person name="Michelin A.V."/>
            <person name="Lee-Lin S."/>
            <person name="Thomas P.J."/>
            <person name="Park M."/>
            <person name="Weingarten R.A."/>
            <person name="Less J."/>
            <person name="Dekker J.P."/>
            <person name="Frank K.M."/>
            <person name="Musser K.A."/>
            <person name="Mcquiston J.R."/>
            <person name="Henderson D.K."/>
            <person name="Lau A.F."/>
            <person name="Palmore T.N."/>
            <person name="Segre J.A."/>
        </authorList>
    </citation>
    <scope>NUCLEOTIDE SEQUENCE [LARGE SCALE GENOMIC DNA]</scope>
    <source>
        <strain evidence="3 5">SK-NIH.Env10_0317</strain>
    </source>
</reference>
<keyword evidence="4" id="KW-1185">Reference proteome</keyword>
<protein>
    <submittedName>
        <fullName evidence="2 3">N-acetyltransferase</fullName>
    </submittedName>
</protein>
<name>A0A1L6J714_9SPHN</name>
<dbReference type="Pfam" id="PF13302">
    <property type="entry name" value="Acetyltransf_3"/>
    <property type="match status" value="1"/>
</dbReference>
<dbReference type="OrthoDB" id="9801656at2"/>
<evidence type="ECO:0000313" key="5">
    <source>
        <dbReference type="Proteomes" id="UP000286681"/>
    </source>
</evidence>
<dbReference type="GeneID" id="44131620"/>
<dbReference type="Proteomes" id="UP000185161">
    <property type="component" value="Chromosome"/>
</dbReference>